<keyword evidence="2" id="KW-1185">Reference proteome</keyword>
<gene>
    <name evidence="1" type="ordered locus">Ppha_1022</name>
</gene>
<protein>
    <submittedName>
        <fullName evidence="1">Uncharacterized protein</fullName>
    </submittedName>
</protein>
<organism evidence="1 2">
    <name type="scientific">Pelodictyon phaeoclathratiforme (strain DSM 5477 / BU-1)</name>
    <dbReference type="NCBI Taxonomy" id="324925"/>
    <lineage>
        <taxon>Bacteria</taxon>
        <taxon>Pseudomonadati</taxon>
        <taxon>Chlorobiota</taxon>
        <taxon>Chlorobiia</taxon>
        <taxon>Chlorobiales</taxon>
        <taxon>Chlorobiaceae</taxon>
        <taxon>Chlorobium/Pelodictyon group</taxon>
        <taxon>Pelodictyon</taxon>
    </lineage>
</organism>
<evidence type="ECO:0000313" key="1">
    <source>
        <dbReference type="EMBL" id="ACF43306.1"/>
    </source>
</evidence>
<dbReference type="HOGENOM" id="CLU_2701510_0_0_10"/>
<evidence type="ECO:0000313" key="2">
    <source>
        <dbReference type="Proteomes" id="UP000002724"/>
    </source>
</evidence>
<name>B4SFQ1_PELPB</name>
<proteinExistence type="predicted"/>
<sequence>MLQNVFDAANIVSLKNSTAFCNHSEWSYRLCFTEKERFYHHKGTRLTGILIVRIIFYGSVDELEMCYIDGRYI</sequence>
<dbReference type="EMBL" id="CP001110">
    <property type="protein sequence ID" value="ACF43306.1"/>
    <property type="molecule type" value="Genomic_DNA"/>
</dbReference>
<dbReference type="Proteomes" id="UP000002724">
    <property type="component" value="Chromosome"/>
</dbReference>
<dbReference type="STRING" id="324925.Ppha_1022"/>
<dbReference type="KEGG" id="pph:Ppha_1022"/>
<reference evidence="1 2" key="1">
    <citation type="submission" date="2008-06" db="EMBL/GenBank/DDBJ databases">
        <title>Complete sequence of Pelodictyon phaeoclathratiforme BU-1.</title>
        <authorList>
            <consortium name="US DOE Joint Genome Institute"/>
            <person name="Lucas S."/>
            <person name="Copeland A."/>
            <person name="Lapidus A."/>
            <person name="Glavina del Rio T."/>
            <person name="Dalin E."/>
            <person name="Tice H."/>
            <person name="Bruce D."/>
            <person name="Goodwin L."/>
            <person name="Pitluck S."/>
            <person name="Schmutz J."/>
            <person name="Larimer F."/>
            <person name="Land M."/>
            <person name="Hauser L."/>
            <person name="Kyrpides N."/>
            <person name="Mikhailova N."/>
            <person name="Liu Z."/>
            <person name="Li T."/>
            <person name="Zhao F."/>
            <person name="Overmann J."/>
            <person name="Bryant D.A."/>
            <person name="Richardson P."/>
        </authorList>
    </citation>
    <scope>NUCLEOTIDE SEQUENCE [LARGE SCALE GENOMIC DNA]</scope>
    <source>
        <strain evidence="2">DSM 5477 / BU-1</strain>
    </source>
</reference>
<dbReference type="AlphaFoldDB" id="B4SFQ1"/>
<accession>B4SFQ1</accession>